<comment type="cofactor">
    <cofactor evidence="1">
        <name>a divalent metal cation</name>
        <dbReference type="ChEBI" id="CHEBI:60240"/>
    </cofactor>
</comment>
<reference evidence="5" key="1">
    <citation type="submission" date="2023-08" db="EMBL/GenBank/DDBJ databases">
        <authorList>
            <person name="Audoor S."/>
            <person name="Bilcke G."/>
        </authorList>
    </citation>
    <scope>NUCLEOTIDE SEQUENCE</scope>
</reference>
<feature type="domain" description="DDE Tnp4" evidence="4">
    <location>
        <begin position="2"/>
        <end position="43"/>
    </location>
</feature>
<dbReference type="Pfam" id="PF13359">
    <property type="entry name" value="DDE_Tnp_4"/>
    <property type="match status" value="1"/>
</dbReference>
<sequence length="158" mass="17485">MRKDVEYTFGVMKGRFRILKTGIPLHGIEVCDRIWLTCCALHNFLLEEDGLDTGWYVSSYLGADHGDHDMDDIQDILGTALPRIPPAAVNDMLTHDSSGVGVGIDRSTEESDDSDEDEEDEEDNGDAMDVDPDADGDPEAVSACTLSLKTFRRKLIQH</sequence>
<evidence type="ECO:0000256" key="2">
    <source>
        <dbReference type="ARBA" id="ARBA00022723"/>
    </source>
</evidence>
<dbReference type="Proteomes" id="UP001295423">
    <property type="component" value="Unassembled WGS sequence"/>
</dbReference>
<comment type="caution">
    <text evidence="5">The sequence shown here is derived from an EMBL/GenBank/DDBJ whole genome shotgun (WGS) entry which is preliminary data.</text>
</comment>
<feature type="compositionally biased region" description="Acidic residues" evidence="3">
    <location>
        <begin position="110"/>
        <end position="138"/>
    </location>
</feature>
<organism evidence="5 6">
    <name type="scientific">Cylindrotheca closterium</name>
    <dbReference type="NCBI Taxonomy" id="2856"/>
    <lineage>
        <taxon>Eukaryota</taxon>
        <taxon>Sar</taxon>
        <taxon>Stramenopiles</taxon>
        <taxon>Ochrophyta</taxon>
        <taxon>Bacillariophyta</taxon>
        <taxon>Bacillariophyceae</taxon>
        <taxon>Bacillariophycidae</taxon>
        <taxon>Bacillariales</taxon>
        <taxon>Bacillariaceae</taxon>
        <taxon>Cylindrotheca</taxon>
    </lineage>
</organism>
<evidence type="ECO:0000256" key="1">
    <source>
        <dbReference type="ARBA" id="ARBA00001968"/>
    </source>
</evidence>
<name>A0AAD2FD13_9STRA</name>
<dbReference type="GO" id="GO:0046872">
    <property type="term" value="F:metal ion binding"/>
    <property type="evidence" value="ECO:0007669"/>
    <property type="project" value="UniProtKB-KW"/>
</dbReference>
<keyword evidence="2" id="KW-0479">Metal-binding</keyword>
<evidence type="ECO:0000259" key="4">
    <source>
        <dbReference type="Pfam" id="PF13359"/>
    </source>
</evidence>
<protein>
    <recommendedName>
        <fullName evidence="4">DDE Tnp4 domain-containing protein</fullName>
    </recommendedName>
</protein>
<keyword evidence="6" id="KW-1185">Reference proteome</keyword>
<evidence type="ECO:0000313" key="5">
    <source>
        <dbReference type="EMBL" id="CAJ1928020.1"/>
    </source>
</evidence>
<evidence type="ECO:0000256" key="3">
    <source>
        <dbReference type="SAM" id="MobiDB-lite"/>
    </source>
</evidence>
<evidence type="ECO:0000313" key="6">
    <source>
        <dbReference type="Proteomes" id="UP001295423"/>
    </source>
</evidence>
<feature type="region of interest" description="Disordered" evidence="3">
    <location>
        <begin position="89"/>
        <end position="142"/>
    </location>
</feature>
<accession>A0AAD2FD13</accession>
<dbReference type="EMBL" id="CAKOGP040000030">
    <property type="protein sequence ID" value="CAJ1928020.1"/>
    <property type="molecule type" value="Genomic_DNA"/>
</dbReference>
<dbReference type="InterPro" id="IPR027806">
    <property type="entry name" value="HARBI1_dom"/>
</dbReference>
<proteinExistence type="predicted"/>
<gene>
    <name evidence="5" type="ORF">CYCCA115_LOCUS1387</name>
</gene>
<dbReference type="AlphaFoldDB" id="A0AAD2FD13"/>